<organism evidence="1 2">
    <name type="scientific">Fulvivirga lutea</name>
    <dbReference type="NCBI Taxonomy" id="2810512"/>
    <lineage>
        <taxon>Bacteria</taxon>
        <taxon>Pseudomonadati</taxon>
        <taxon>Bacteroidota</taxon>
        <taxon>Cytophagia</taxon>
        <taxon>Cytophagales</taxon>
        <taxon>Fulvivirgaceae</taxon>
        <taxon>Fulvivirga</taxon>
    </lineage>
</organism>
<gene>
    <name evidence="1" type="ORF">JR347_14420</name>
</gene>
<dbReference type="KEGG" id="fuv:JR347_14420"/>
<accession>A0A974WEC1</accession>
<reference evidence="1" key="1">
    <citation type="submission" date="2021-02" db="EMBL/GenBank/DDBJ databases">
        <title>Fulvivirga sp. S481 isolated from sea water.</title>
        <authorList>
            <person name="Bae S.S."/>
            <person name="Baek K."/>
        </authorList>
    </citation>
    <scope>NUCLEOTIDE SEQUENCE</scope>
    <source>
        <strain evidence="1">S481</strain>
    </source>
</reference>
<evidence type="ECO:0000313" key="1">
    <source>
        <dbReference type="EMBL" id="QSE96779.1"/>
    </source>
</evidence>
<dbReference type="AlphaFoldDB" id="A0A974WEC1"/>
<proteinExistence type="predicted"/>
<dbReference type="NCBIfam" id="TIGR03519">
    <property type="entry name" value="T9SS_PorP_fam"/>
    <property type="match status" value="1"/>
</dbReference>
<dbReference type="Proteomes" id="UP000662783">
    <property type="component" value="Chromosome"/>
</dbReference>
<keyword evidence="2" id="KW-1185">Reference proteome</keyword>
<dbReference type="InterPro" id="IPR019861">
    <property type="entry name" value="PorP/SprF_Bacteroidetes"/>
</dbReference>
<name>A0A974WEC1_9BACT</name>
<dbReference type="Pfam" id="PF11751">
    <property type="entry name" value="PorP_SprF"/>
    <property type="match status" value="1"/>
</dbReference>
<evidence type="ECO:0000313" key="2">
    <source>
        <dbReference type="Proteomes" id="UP000662783"/>
    </source>
</evidence>
<protein>
    <submittedName>
        <fullName evidence="1">Type IX secretion system membrane protein PorP/SprF</fullName>
    </submittedName>
</protein>
<dbReference type="RefSeq" id="WP_205721293.1">
    <property type="nucleotide sequence ID" value="NZ_CP070608.1"/>
</dbReference>
<sequence length="320" mass="35311">MNKFFKVVVFVFLTCTGAQSQQLRPVQSLYMFDLLLINPAYAGSQVQLSATSIYRNQWVNLEGAPQTFTASMQSSLLNNRMGLGLVLGKDVLGVHENYNIFASYAYKIPMYGGASLSMGLQAGFDLIQSDFTRTTVPTASGASGAPGSSDPYYLATSAANPNFGMGLFYTNRVFYAGISVPYILENDIIQDVESGQLTTESVKNTRNYYVHGGTTFQTDPNFKILASTLVRFQDGAPLSFDVNALGVIKETVGLGMGYRLVEGLIFMFELKVNENFHVGYAYDKTVSTIGRVSSGSHEIMLNYRIKIQRWHQGLECPSYF</sequence>
<dbReference type="EMBL" id="CP070608">
    <property type="protein sequence ID" value="QSE96779.1"/>
    <property type="molecule type" value="Genomic_DNA"/>
</dbReference>